<name>A0A152A2T9_TIELA</name>
<reference evidence="1 2" key="1">
    <citation type="submission" date="2015-12" db="EMBL/GenBank/DDBJ databases">
        <title>Dictyostelia acquired genes for synthesis and detection of signals that induce cell-type specialization by lateral gene transfer from prokaryotes.</title>
        <authorList>
            <person name="Gloeckner G."/>
            <person name="Schaap P."/>
        </authorList>
    </citation>
    <scope>NUCLEOTIDE SEQUENCE [LARGE SCALE GENOMIC DNA]</scope>
    <source>
        <strain evidence="1 2">TK</strain>
    </source>
</reference>
<evidence type="ECO:0000313" key="1">
    <source>
        <dbReference type="EMBL" id="KYR00415.1"/>
    </source>
</evidence>
<evidence type="ECO:0008006" key="3">
    <source>
        <dbReference type="Google" id="ProtNLM"/>
    </source>
</evidence>
<evidence type="ECO:0000313" key="2">
    <source>
        <dbReference type="Proteomes" id="UP000076078"/>
    </source>
</evidence>
<protein>
    <recommendedName>
        <fullName evidence="3">F-box domain-containing protein</fullName>
    </recommendedName>
</protein>
<accession>A0A152A2T9</accession>
<proteinExistence type="predicted"/>
<dbReference type="InterPro" id="IPR032675">
    <property type="entry name" value="LRR_dom_sf"/>
</dbReference>
<comment type="caution">
    <text evidence="1">The sequence shown here is derived from an EMBL/GenBank/DDBJ whole genome shotgun (WGS) entry which is preliminary data.</text>
</comment>
<dbReference type="SUPFAM" id="SSF52058">
    <property type="entry name" value="L domain-like"/>
    <property type="match status" value="1"/>
</dbReference>
<dbReference type="Gene3D" id="3.80.10.10">
    <property type="entry name" value="Ribonuclease Inhibitor"/>
    <property type="match status" value="1"/>
</dbReference>
<gene>
    <name evidence="1" type="ORF">DLAC_03167</name>
</gene>
<sequence>MTIIPKYLIIEILKFTNNLPNYLLFMNKISLVCWEWYHIAQKIRNHRISISNRRNYHVLLDLENKHGLQIDLALNSRFINIYYDETINQNQAKSVEEHIESLELHDLSILHKPLRHLPSLKELEITIRTSRLDDDIQRINHLFPNVSQLPSVRKLNLIFLTSMNRNRVSLTHFTESLMKLPNLEELFLSKGSMDGPFITDLQVIGSQYLPKLKNLYLQGIKVSLPHLNEFILQTKQLKTLYLGHIGLEDIRANLDPLFENSLANSSLESISVRDNTMVSLSSLIKLINGNQYLKSLIYKGDIGKIQAKNLDPLSNRNLKSLILEGNTNKTYICNIPWAAPSSLVSFRINHPNQISNVNQFHPKCQTLIISLTKDHISSGSLMGINLPELKSLEIIRIDDKQSLLELYKFIFANPQINHLHIDICKYWDTEVWKQLFINQQLPSLTKLSINDISIISEISLFTQQEYLQFLIQLVNLKQFNYINIQHPIVQTLLDQQTFLVDQLNEAISNNYLYLNSFRISSLRFDNILKNKFIHY</sequence>
<organism evidence="1 2">
    <name type="scientific">Tieghemostelium lacteum</name>
    <name type="common">Slime mold</name>
    <name type="synonym">Dictyostelium lacteum</name>
    <dbReference type="NCBI Taxonomy" id="361077"/>
    <lineage>
        <taxon>Eukaryota</taxon>
        <taxon>Amoebozoa</taxon>
        <taxon>Evosea</taxon>
        <taxon>Eumycetozoa</taxon>
        <taxon>Dictyostelia</taxon>
        <taxon>Dictyosteliales</taxon>
        <taxon>Raperosteliaceae</taxon>
        <taxon>Tieghemostelium</taxon>
    </lineage>
</organism>
<dbReference type="InParanoid" id="A0A152A2T9"/>
<dbReference type="Proteomes" id="UP000076078">
    <property type="component" value="Unassembled WGS sequence"/>
</dbReference>
<keyword evidence="2" id="KW-1185">Reference proteome</keyword>
<dbReference type="AlphaFoldDB" id="A0A152A2T9"/>
<dbReference type="EMBL" id="LODT01000015">
    <property type="protein sequence ID" value="KYR00415.1"/>
    <property type="molecule type" value="Genomic_DNA"/>
</dbReference>